<dbReference type="EMBL" id="FJ083615">
    <property type="protein sequence ID" value="AFG46679.1"/>
    <property type="molecule type" value="Genomic_DNA"/>
</dbReference>
<evidence type="ECO:0000313" key="6">
    <source>
        <dbReference type="EMBL" id="AFG46678.1"/>
    </source>
</evidence>
<reference evidence="1" key="1">
    <citation type="submission" date="2008-08" db="EMBL/GenBank/DDBJ databases">
        <title>Nucleotide Diversity and Divergence in the Loblolly Pine Gene Space.</title>
        <authorList>
            <person name="Neale D.B."/>
            <person name="Wegrzyn J.L."/>
            <person name="Lee J.M."/>
            <person name="Eckert A.J."/>
            <person name="Liechty J.D."/>
            <person name="Stevens K.A."/>
            <person name="Langley C.H."/>
        </authorList>
    </citation>
    <scope>NUCLEOTIDE SEQUENCE</scope>
    <source>
        <strain evidence="2">3977</strain>
        <strain evidence="4">3980</strain>
        <strain evidence="6">3981</strain>
        <strain evidence="1">3983</strain>
        <strain evidence="3">3985</strain>
        <strain evidence="5">3986</strain>
        <strain evidence="7">3993</strain>
        <tissue evidence="1">Megagametophyte</tissue>
    </source>
</reference>
<evidence type="ECO:0000313" key="2">
    <source>
        <dbReference type="EMBL" id="AFG46670.1"/>
    </source>
</evidence>
<feature type="non-terminal residue" evidence="1">
    <location>
        <position position="1"/>
    </location>
</feature>
<feature type="non-terminal residue" evidence="1">
    <location>
        <position position="149"/>
    </location>
</feature>
<accession>H9VA76</accession>
<sequence>TTIEHKFPGGPANVFGRIFMEVERGLKGNNFPVIVADSAICRELLTLEDDFEGFREGKVTNRHSRPHSRDDVVFGIQEDIVTFLNELGWLFQRNSYFKDGPFSPKCSPARFKFLLIFSVERDWNSLLQKVLDILFRMYGEEEESVPEAF</sequence>
<dbReference type="EMBL" id="FJ083603">
    <property type="protein sequence ID" value="AFG46674.1"/>
    <property type="molecule type" value="Genomic_DNA"/>
</dbReference>
<dbReference type="EMBL" id="FJ083617">
    <property type="protein sequence ID" value="AFG46669.1"/>
    <property type="molecule type" value="Genomic_DNA"/>
</dbReference>
<dbReference type="EMBL" id="FJ083608">
    <property type="protein sequence ID" value="AFG46675.1"/>
    <property type="molecule type" value="Genomic_DNA"/>
</dbReference>
<dbReference type="EMBL" id="FJ083606">
    <property type="protein sequence ID" value="AFG46671.1"/>
    <property type="molecule type" value="Genomic_DNA"/>
</dbReference>
<evidence type="ECO:0000313" key="4">
    <source>
        <dbReference type="EMBL" id="AFG46674.1"/>
    </source>
</evidence>
<name>H9VA76_PINTA</name>
<evidence type="ECO:0000313" key="1">
    <source>
        <dbReference type="EMBL" id="AFG46669.1"/>
    </source>
</evidence>
<evidence type="ECO:0000313" key="7">
    <source>
        <dbReference type="EMBL" id="AFG46679.1"/>
    </source>
</evidence>
<protein>
    <submittedName>
        <fullName evidence="1">Uncharacterized protein</fullName>
    </submittedName>
</protein>
<dbReference type="EMBL" id="FJ083613">
    <property type="protein sequence ID" value="AFG46670.1"/>
    <property type="molecule type" value="Genomic_DNA"/>
</dbReference>
<dbReference type="EMBL" id="FJ083610">
    <property type="protein sequence ID" value="AFG46678.1"/>
    <property type="molecule type" value="Genomic_DNA"/>
</dbReference>
<evidence type="ECO:0000313" key="3">
    <source>
        <dbReference type="EMBL" id="AFG46671.1"/>
    </source>
</evidence>
<evidence type="ECO:0000313" key="5">
    <source>
        <dbReference type="EMBL" id="AFG46675.1"/>
    </source>
</evidence>
<organism evidence="1">
    <name type="scientific">Pinus taeda</name>
    <name type="common">Loblolly pine</name>
    <dbReference type="NCBI Taxonomy" id="3352"/>
    <lineage>
        <taxon>Eukaryota</taxon>
        <taxon>Viridiplantae</taxon>
        <taxon>Streptophyta</taxon>
        <taxon>Embryophyta</taxon>
        <taxon>Tracheophyta</taxon>
        <taxon>Spermatophyta</taxon>
        <taxon>Pinopsida</taxon>
        <taxon>Pinidae</taxon>
        <taxon>Conifers I</taxon>
        <taxon>Pinales</taxon>
        <taxon>Pinaceae</taxon>
        <taxon>Pinus</taxon>
        <taxon>Pinus subgen. Pinus</taxon>
    </lineage>
</organism>
<dbReference type="Pfam" id="PF26102">
    <property type="entry name" value="Ig_SPL7"/>
    <property type="match status" value="1"/>
</dbReference>
<gene>
    <name evidence="1" type="ORF">0_8823_01</name>
</gene>
<dbReference type="AlphaFoldDB" id="H9VA76"/>
<proteinExistence type="predicted"/>